<comment type="caution">
    <text evidence="6">The sequence shown here is derived from an EMBL/GenBank/DDBJ whole genome shotgun (WGS) entry which is preliminary data.</text>
</comment>
<dbReference type="PANTHER" id="PTHR46743:SF2">
    <property type="entry name" value="TEICHOIC ACIDS EXPORT ATP-BINDING PROTEIN TAGH"/>
    <property type="match status" value="1"/>
</dbReference>
<comment type="similarity">
    <text evidence="1">Belongs to the ABC transporter superfamily.</text>
</comment>
<dbReference type="InterPro" id="IPR027417">
    <property type="entry name" value="P-loop_NTPase"/>
</dbReference>
<evidence type="ECO:0000256" key="2">
    <source>
        <dbReference type="ARBA" id="ARBA00022448"/>
    </source>
</evidence>
<dbReference type="PANTHER" id="PTHR46743">
    <property type="entry name" value="TEICHOIC ACIDS EXPORT ATP-BINDING PROTEIN TAGH"/>
    <property type="match status" value="1"/>
</dbReference>
<dbReference type="Proteomes" id="UP001236569">
    <property type="component" value="Unassembled WGS sequence"/>
</dbReference>
<evidence type="ECO:0000256" key="4">
    <source>
        <dbReference type="ARBA" id="ARBA00022840"/>
    </source>
</evidence>
<dbReference type="RefSeq" id="WP_283369376.1">
    <property type="nucleotide sequence ID" value="NZ_JASHID010000004.1"/>
</dbReference>
<dbReference type="PROSITE" id="PS50893">
    <property type="entry name" value="ABC_TRANSPORTER_2"/>
    <property type="match status" value="1"/>
</dbReference>
<dbReference type="InterPro" id="IPR003593">
    <property type="entry name" value="AAA+_ATPase"/>
</dbReference>
<evidence type="ECO:0000259" key="5">
    <source>
        <dbReference type="PROSITE" id="PS50893"/>
    </source>
</evidence>
<dbReference type="InterPro" id="IPR015860">
    <property type="entry name" value="ABC_transpr_TagH-like"/>
</dbReference>
<evidence type="ECO:0000313" key="6">
    <source>
        <dbReference type="EMBL" id="MDI9864154.1"/>
    </source>
</evidence>
<gene>
    <name evidence="6" type="ORF">QM480_07455</name>
</gene>
<accession>A0ABT6YKN7</accession>
<dbReference type="SUPFAM" id="SSF52540">
    <property type="entry name" value="P-loop containing nucleoside triphosphate hydrolases"/>
    <property type="match status" value="1"/>
</dbReference>
<keyword evidence="3" id="KW-0547">Nucleotide-binding</keyword>
<keyword evidence="4 6" id="KW-0067">ATP-binding</keyword>
<organism evidence="6 7">
    <name type="scientific">Flectobacillus longus</name>
    <dbReference type="NCBI Taxonomy" id="2984207"/>
    <lineage>
        <taxon>Bacteria</taxon>
        <taxon>Pseudomonadati</taxon>
        <taxon>Bacteroidota</taxon>
        <taxon>Cytophagia</taxon>
        <taxon>Cytophagales</taxon>
        <taxon>Flectobacillaceae</taxon>
        <taxon>Flectobacillus</taxon>
    </lineage>
</organism>
<reference evidence="6 7" key="1">
    <citation type="submission" date="2023-05" db="EMBL/GenBank/DDBJ databases">
        <title>Novel species of genus Flectobacillus isolated from stream in China.</title>
        <authorList>
            <person name="Lu H."/>
        </authorList>
    </citation>
    <scope>NUCLEOTIDE SEQUENCE [LARGE SCALE GENOMIC DNA]</scope>
    <source>
        <strain evidence="6 7">DC10W</strain>
    </source>
</reference>
<dbReference type="CDD" id="cd03220">
    <property type="entry name" value="ABC_KpsT_Wzt"/>
    <property type="match status" value="1"/>
</dbReference>
<proteinExistence type="inferred from homology"/>
<keyword evidence="2" id="KW-0813">Transport</keyword>
<protein>
    <submittedName>
        <fullName evidence="6">ABC transporter ATP-binding protein</fullName>
    </submittedName>
</protein>
<evidence type="ECO:0000313" key="7">
    <source>
        <dbReference type="Proteomes" id="UP001236569"/>
    </source>
</evidence>
<evidence type="ECO:0000256" key="1">
    <source>
        <dbReference type="ARBA" id="ARBA00005417"/>
    </source>
</evidence>
<name>A0ABT6YKN7_9BACT</name>
<dbReference type="GO" id="GO:0005524">
    <property type="term" value="F:ATP binding"/>
    <property type="evidence" value="ECO:0007669"/>
    <property type="project" value="UniProtKB-KW"/>
</dbReference>
<evidence type="ECO:0000256" key="3">
    <source>
        <dbReference type="ARBA" id="ARBA00022741"/>
    </source>
</evidence>
<dbReference type="InterPro" id="IPR050683">
    <property type="entry name" value="Bact_Polysacc_Export_ATP-bd"/>
</dbReference>
<dbReference type="EMBL" id="JASHID010000004">
    <property type="protein sequence ID" value="MDI9864154.1"/>
    <property type="molecule type" value="Genomic_DNA"/>
</dbReference>
<sequence length="407" mass="45618">MAKPVIEFDQISKSFEIGKLGSETLRQDLIKYWKKLTQKASLDSSNNTFWALQDISFSVNEGEVIGIIGRNGSGKSTLMKILSRVLLPTQGHIRGRGKISSILEVGTGFHGELTGLENIYLNAQILGMKKHEVNQKLDEIISFSGIEDFINTPVKRYSSGMYVRLAFSVAAHLDADILILDEVLAVGDADFQKKCLIKMRELASSQGKTTLIISHDMQALRQLCNQIVYLENGKLKEFGAPTPTIAKYLYQEKIEFLDQDYASPDTAPGNQYLRVKRVSITPSERVNQIIYRNSVLRFELEYWNLVPEIPIMVRLFVFSFSGECLIQIDTPLKNLGHLNLHKVSGEVPSNYLGAGSYYFSVYFLDATEKKVLGFDTCLSIDLASDLSNILGDLPQAYVSSILKLQHN</sequence>
<keyword evidence="7" id="KW-1185">Reference proteome</keyword>
<dbReference type="SMART" id="SM00382">
    <property type="entry name" value="AAA"/>
    <property type="match status" value="1"/>
</dbReference>
<dbReference type="Gene3D" id="3.40.50.300">
    <property type="entry name" value="P-loop containing nucleotide triphosphate hydrolases"/>
    <property type="match status" value="1"/>
</dbReference>
<dbReference type="Pfam" id="PF00005">
    <property type="entry name" value="ABC_tran"/>
    <property type="match status" value="1"/>
</dbReference>
<dbReference type="InterPro" id="IPR003439">
    <property type="entry name" value="ABC_transporter-like_ATP-bd"/>
</dbReference>
<feature type="domain" description="ABC transporter" evidence="5">
    <location>
        <begin position="37"/>
        <end position="257"/>
    </location>
</feature>